<dbReference type="PROSITE" id="PS50943">
    <property type="entry name" value="HTH_CROC1"/>
    <property type="match status" value="1"/>
</dbReference>
<dbReference type="GO" id="GO:0003700">
    <property type="term" value="F:DNA-binding transcription factor activity"/>
    <property type="evidence" value="ECO:0007669"/>
    <property type="project" value="TreeGrafter"/>
</dbReference>
<dbReference type="PRINTS" id="PR00036">
    <property type="entry name" value="HTHLACI"/>
</dbReference>
<comment type="caution">
    <text evidence="6">The sequence shown here is derived from an EMBL/GenBank/DDBJ whole genome shotgun (WGS) entry which is preliminary data.</text>
</comment>
<sequence length="326" mass="36189">MVTLKDIAKMAGVSTATVSRIINGKGEAKPETIDRVLKLVKELNYQPNRMAQTLSQKKSDLIAIMVPNLSNPFFGELVSAIETEATKNGLEILLCDTNDSREKVEYFLKAIADQYALGAVICTLQVTENDLSFLADRGVRPVTVDRSYFSHTYSAINVDQMNGAFVATSHLIATGAKHITFISGPDDSLSAERIKGYQLALDINQLDDGHIVFGDYTLDSGYQLTQELLTKPREMDGIFAANDLMALGAIRAIKDMGYRVPEDIKVVGNDDLMIDRFIDPRLTSLSQENKQVSQLVIEELTKAKKPGKHIIHPQLMIRESTEQRRI</sequence>
<dbReference type="SUPFAM" id="SSF53822">
    <property type="entry name" value="Periplasmic binding protein-like I"/>
    <property type="match status" value="1"/>
</dbReference>
<dbReference type="EMBL" id="PNHE01000003">
    <property type="protein sequence ID" value="PMC58995.1"/>
    <property type="molecule type" value="Genomic_DNA"/>
</dbReference>
<keyword evidence="7" id="KW-1185">Reference proteome</keyword>
<dbReference type="CDD" id="cd01392">
    <property type="entry name" value="HTH_LacI"/>
    <property type="match status" value="1"/>
</dbReference>
<dbReference type="InterPro" id="IPR000843">
    <property type="entry name" value="HTH_LacI"/>
</dbReference>
<keyword evidence="2" id="KW-0238">DNA-binding</keyword>
<dbReference type="CDD" id="cd06267">
    <property type="entry name" value="PBP1_LacI_sugar_binding-like"/>
    <property type="match status" value="1"/>
</dbReference>
<evidence type="ECO:0000313" key="7">
    <source>
        <dbReference type="Proteomes" id="UP000235682"/>
    </source>
</evidence>
<organism evidence="6 7">
    <name type="scientific">Dolosicoccus paucivorans</name>
    <dbReference type="NCBI Taxonomy" id="84521"/>
    <lineage>
        <taxon>Bacteria</taxon>
        <taxon>Bacillati</taxon>
        <taxon>Bacillota</taxon>
        <taxon>Bacilli</taxon>
        <taxon>Lactobacillales</taxon>
        <taxon>Aerococcaceae</taxon>
        <taxon>Dolosicoccus</taxon>
    </lineage>
</organism>
<name>A0A2N6SPJ3_9LACT</name>
<dbReference type="PANTHER" id="PTHR30146:SF109">
    <property type="entry name" value="HTH-TYPE TRANSCRIPTIONAL REGULATOR GALS"/>
    <property type="match status" value="1"/>
</dbReference>
<evidence type="ECO:0000256" key="1">
    <source>
        <dbReference type="ARBA" id="ARBA00023015"/>
    </source>
</evidence>
<dbReference type="InterPro" id="IPR001387">
    <property type="entry name" value="Cro/C1-type_HTH"/>
</dbReference>
<reference evidence="6 7" key="1">
    <citation type="submission" date="2017-09" db="EMBL/GenBank/DDBJ databases">
        <title>Bacterial strain isolated from the female urinary microbiota.</title>
        <authorList>
            <person name="Thomas-White K."/>
            <person name="Kumar N."/>
            <person name="Forster S."/>
            <person name="Putonti C."/>
            <person name="Lawley T."/>
            <person name="Wolfe A.J."/>
        </authorList>
    </citation>
    <scope>NUCLEOTIDE SEQUENCE [LARGE SCALE GENOMIC DNA]</scope>
    <source>
        <strain evidence="6 7">UMB0852</strain>
    </source>
</reference>
<gene>
    <name evidence="6" type="ORF">CJ205_01440</name>
</gene>
<dbReference type="Pfam" id="PF13377">
    <property type="entry name" value="Peripla_BP_3"/>
    <property type="match status" value="1"/>
</dbReference>
<feature type="domain" description="HTH cro/C1-type" evidence="5">
    <location>
        <begin position="3"/>
        <end position="43"/>
    </location>
</feature>
<dbReference type="SMART" id="SM00354">
    <property type="entry name" value="HTH_LACI"/>
    <property type="match status" value="1"/>
</dbReference>
<dbReference type="PANTHER" id="PTHR30146">
    <property type="entry name" value="LACI-RELATED TRANSCRIPTIONAL REPRESSOR"/>
    <property type="match status" value="1"/>
</dbReference>
<dbReference type="GO" id="GO:0000976">
    <property type="term" value="F:transcription cis-regulatory region binding"/>
    <property type="evidence" value="ECO:0007669"/>
    <property type="project" value="TreeGrafter"/>
</dbReference>
<protein>
    <submittedName>
        <fullName evidence="6">LacI family transcriptional regulator</fullName>
    </submittedName>
</protein>
<dbReference type="Pfam" id="PF00356">
    <property type="entry name" value="LacI"/>
    <property type="match status" value="1"/>
</dbReference>
<dbReference type="InterPro" id="IPR010982">
    <property type="entry name" value="Lambda_DNA-bd_dom_sf"/>
</dbReference>
<accession>A0A2N6SPJ3</accession>
<keyword evidence="1" id="KW-0805">Transcription regulation</keyword>
<dbReference type="RefSeq" id="WP_102227358.1">
    <property type="nucleotide sequence ID" value="NZ_PNFY01000002.1"/>
</dbReference>
<dbReference type="PROSITE" id="PS00356">
    <property type="entry name" value="HTH_LACI_1"/>
    <property type="match status" value="1"/>
</dbReference>
<dbReference type="AlphaFoldDB" id="A0A2N6SPJ3"/>
<evidence type="ECO:0000313" key="6">
    <source>
        <dbReference type="EMBL" id="PMC58995.1"/>
    </source>
</evidence>
<dbReference type="PROSITE" id="PS50932">
    <property type="entry name" value="HTH_LACI_2"/>
    <property type="match status" value="1"/>
</dbReference>
<dbReference type="InterPro" id="IPR046335">
    <property type="entry name" value="LacI/GalR-like_sensor"/>
</dbReference>
<evidence type="ECO:0000259" key="5">
    <source>
        <dbReference type="PROSITE" id="PS50943"/>
    </source>
</evidence>
<dbReference type="InterPro" id="IPR028082">
    <property type="entry name" value="Peripla_BP_I"/>
</dbReference>
<evidence type="ECO:0000259" key="4">
    <source>
        <dbReference type="PROSITE" id="PS50932"/>
    </source>
</evidence>
<dbReference type="SUPFAM" id="SSF47413">
    <property type="entry name" value="lambda repressor-like DNA-binding domains"/>
    <property type="match status" value="1"/>
</dbReference>
<proteinExistence type="predicted"/>
<dbReference type="Gene3D" id="1.10.260.40">
    <property type="entry name" value="lambda repressor-like DNA-binding domains"/>
    <property type="match status" value="1"/>
</dbReference>
<feature type="domain" description="HTH lacI-type" evidence="4">
    <location>
        <begin position="2"/>
        <end position="56"/>
    </location>
</feature>
<dbReference type="Gene3D" id="3.40.50.2300">
    <property type="match status" value="2"/>
</dbReference>
<dbReference type="OrthoDB" id="9788209at2"/>
<dbReference type="Proteomes" id="UP000235682">
    <property type="component" value="Unassembled WGS sequence"/>
</dbReference>
<evidence type="ECO:0000256" key="3">
    <source>
        <dbReference type="ARBA" id="ARBA00023163"/>
    </source>
</evidence>
<keyword evidence="3" id="KW-0804">Transcription</keyword>
<evidence type="ECO:0000256" key="2">
    <source>
        <dbReference type="ARBA" id="ARBA00023125"/>
    </source>
</evidence>